<dbReference type="EMBL" id="JAEOAH010000047">
    <property type="protein sequence ID" value="MBK3497037.1"/>
    <property type="molecule type" value="Genomic_DNA"/>
</dbReference>
<accession>A0ABS1HD81</accession>
<proteinExistence type="predicted"/>
<comment type="caution">
    <text evidence="1">The sequence shown here is derived from an EMBL/GenBank/DDBJ whole genome shotgun (WGS) entry which is preliminary data.</text>
</comment>
<keyword evidence="2" id="KW-1185">Reference proteome</keyword>
<sequence>MENVNLQALMESNTKFEKVWESIDRNHRILYFQIDEDDEGIPAHFHPYGEDSAIILQGELTYDISFEHQ</sequence>
<reference evidence="1 2" key="1">
    <citation type="submission" date="2020-12" db="EMBL/GenBank/DDBJ databases">
        <title>YIM B01967 draft genome.</title>
        <authorList>
            <person name="Yan X."/>
        </authorList>
    </citation>
    <scope>NUCLEOTIDE SEQUENCE [LARGE SCALE GENOMIC DNA]</scope>
    <source>
        <strain evidence="1 2">YIM B01967</strain>
    </source>
</reference>
<evidence type="ECO:0000313" key="1">
    <source>
        <dbReference type="EMBL" id="MBK3497037.1"/>
    </source>
</evidence>
<organism evidence="1 2">
    <name type="scientific">Viridibacillus soli</name>
    <dbReference type="NCBI Taxonomy" id="2798301"/>
    <lineage>
        <taxon>Bacteria</taxon>
        <taxon>Bacillati</taxon>
        <taxon>Bacillota</taxon>
        <taxon>Bacilli</taxon>
        <taxon>Bacillales</taxon>
        <taxon>Caryophanaceae</taxon>
        <taxon>Viridibacillus</taxon>
    </lineage>
</organism>
<evidence type="ECO:0008006" key="3">
    <source>
        <dbReference type="Google" id="ProtNLM"/>
    </source>
</evidence>
<gene>
    <name evidence="1" type="ORF">JFL43_19795</name>
</gene>
<protein>
    <recommendedName>
        <fullName evidence="3">Cupin</fullName>
    </recommendedName>
</protein>
<evidence type="ECO:0000313" key="2">
    <source>
        <dbReference type="Proteomes" id="UP000618943"/>
    </source>
</evidence>
<name>A0ABS1HD81_9BACL</name>
<dbReference type="RefSeq" id="WP_200750342.1">
    <property type="nucleotide sequence ID" value="NZ_JAEOAH010000047.1"/>
</dbReference>
<dbReference type="Proteomes" id="UP000618943">
    <property type="component" value="Unassembled WGS sequence"/>
</dbReference>